<dbReference type="Proteomes" id="UP000198850">
    <property type="component" value="Unassembled WGS sequence"/>
</dbReference>
<reference evidence="4 5" key="1">
    <citation type="submission" date="2016-10" db="EMBL/GenBank/DDBJ databases">
        <authorList>
            <person name="de Groot N.N."/>
        </authorList>
    </citation>
    <scope>NUCLEOTIDE SEQUENCE [LARGE SCALE GENOMIC DNA]</scope>
    <source>
        <strain evidence="4 5">DSM 19033</strain>
    </source>
</reference>
<protein>
    <submittedName>
        <fullName evidence="4">FecR family protein</fullName>
    </submittedName>
</protein>
<name>A0A1H4G3D5_9SPHI</name>
<dbReference type="InterPro" id="IPR012373">
    <property type="entry name" value="Ferrdict_sens_TM"/>
</dbReference>
<dbReference type="Pfam" id="PF04773">
    <property type="entry name" value="FecR"/>
    <property type="match status" value="1"/>
</dbReference>
<gene>
    <name evidence="4" type="ORF">SAMN05443550_10910</name>
</gene>
<feature type="transmembrane region" description="Helical" evidence="1">
    <location>
        <begin position="76"/>
        <end position="94"/>
    </location>
</feature>
<keyword evidence="1" id="KW-1133">Transmembrane helix</keyword>
<keyword evidence="5" id="KW-1185">Reference proteome</keyword>
<organism evidence="4 5">
    <name type="scientific">Pedobacter hartonius</name>
    <dbReference type="NCBI Taxonomy" id="425514"/>
    <lineage>
        <taxon>Bacteria</taxon>
        <taxon>Pseudomonadati</taxon>
        <taxon>Bacteroidota</taxon>
        <taxon>Sphingobacteriia</taxon>
        <taxon>Sphingobacteriales</taxon>
        <taxon>Sphingobacteriaceae</taxon>
        <taxon>Pedobacter</taxon>
    </lineage>
</organism>
<evidence type="ECO:0000313" key="4">
    <source>
        <dbReference type="EMBL" id="SEB04095.1"/>
    </source>
</evidence>
<dbReference type="PANTHER" id="PTHR30273">
    <property type="entry name" value="PERIPLASMIC SIGNAL SENSOR AND SIGMA FACTOR ACTIVATOR FECR-RELATED"/>
    <property type="match status" value="1"/>
</dbReference>
<feature type="domain" description="FecR protein" evidence="2">
    <location>
        <begin position="178"/>
        <end position="271"/>
    </location>
</feature>
<dbReference type="OrthoDB" id="1099963at2"/>
<dbReference type="GO" id="GO:0016989">
    <property type="term" value="F:sigma factor antagonist activity"/>
    <property type="evidence" value="ECO:0007669"/>
    <property type="project" value="TreeGrafter"/>
</dbReference>
<proteinExistence type="predicted"/>
<keyword evidence="1" id="KW-0472">Membrane</keyword>
<dbReference type="STRING" id="425514.SAMN05443550_10910"/>
<evidence type="ECO:0000259" key="3">
    <source>
        <dbReference type="Pfam" id="PF16344"/>
    </source>
</evidence>
<dbReference type="Gene3D" id="2.60.120.1440">
    <property type="match status" value="1"/>
</dbReference>
<dbReference type="InterPro" id="IPR006860">
    <property type="entry name" value="FecR"/>
</dbReference>
<sequence>MNNEIKELFRRYESGEASSQERELVETWFAKYDKIPVQLDDRDKQALNELSAHLEEYSQKPPVIPMTRRPGNFKRFAAAAAILIFSVIGAYLYLGQAEKPGTLVRSSKKDILPGGNKATLTLSNGRQIILNDAKNGNLARQGLTAVQKTGDGLLAYQAGKTDGGGDNLTAHSDDHNMITTPRGGQYRVILPDGTVAWLNSVSSIRFPVAFPGKERKVVTTGEVYFEVAKDRNKPFIVSSAGQTVTVLGTHFNVMAYPEEGSIVTTLLEGSVSIAKGGQSRILKPGEQALAAEHIRVTATDTDDAIAWKNGIMSFTDADIKTIMRKISRWYDIDIEYQGHITDRVFTGAISRKSSLSGILKILTLNGIQFSVQGNKLMIKQ</sequence>
<accession>A0A1H4G3D5</accession>
<dbReference type="RefSeq" id="WP_090558230.1">
    <property type="nucleotide sequence ID" value="NZ_FNRA01000009.1"/>
</dbReference>
<dbReference type="InterPro" id="IPR032508">
    <property type="entry name" value="FecR_C"/>
</dbReference>
<dbReference type="EMBL" id="FNRA01000009">
    <property type="protein sequence ID" value="SEB04095.1"/>
    <property type="molecule type" value="Genomic_DNA"/>
</dbReference>
<evidence type="ECO:0000256" key="1">
    <source>
        <dbReference type="SAM" id="Phobius"/>
    </source>
</evidence>
<dbReference type="AlphaFoldDB" id="A0A1H4G3D5"/>
<keyword evidence="1" id="KW-0812">Transmembrane</keyword>
<feature type="domain" description="Protein FecR C-terminal" evidence="3">
    <location>
        <begin position="312"/>
        <end position="378"/>
    </location>
</feature>
<dbReference type="PIRSF" id="PIRSF018266">
    <property type="entry name" value="FecR"/>
    <property type="match status" value="1"/>
</dbReference>
<evidence type="ECO:0000313" key="5">
    <source>
        <dbReference type="Proteomes" id="UP000198850"/>
    </source>
</evidence>
<dbReference type="Gene3D" id="3.55.50.30">
    <property type="match status" value="1"/>
</dbReference>
<dbReference type="Pfam" id="PF16344">
    <property type="entry name" value="FecR_C"/>
    <property type="match status" value="1"/>
</dbReference>
<evidence type="ECO:0000259" key="2">
    <source>
        <dbReference type="Pfam" id="PF04773"/>
    </source>
</evidence>
<dbReference type="PANTHER" id="PTHR30273:SF2">
    <property type="entry name" value="PROTEIN FECR"/>
    <property type="match status" value="1"/>
</dbReference>